<dbReference type="EMBL" id="APMR01000133">
    <property type="protein sequence ID" value="EMR50271.1"/>
    <property type="molecule type" value="Genomic_DNA"/>
</dbReference>
<sequence length="53" mass="5728">MISTIIFYFQCKLIHVKVISCAFQIMAGSPPGGTGQLTLSGVFVISINFTSFL</sequence>
<dbReference type="AlphaFoldDB" id="M7RWV9"/>
<protein>
    <submittedName>
        <fullName evidence="1">Uncharacterized protein</fullName>
    </submittedName>
</protein>
<name>M7RWV9_SALDU</name>
<organism evidence="1 2">
    <name type="scientific">Salmonella enterica subsp. enterica serovar Dublin str. UC16</name>
    <dbReference type="NCBI Taxonomy" id="1192688"/>
    <lineage>
        <taxon>Bacteria</taxon>
        <taxon>Pseudomonadati</taxon>
        <taxon>Pseudomonadota</taxon>
        <taxon>Gammaproteobacteria</taxon>
        <taxon>Enterobacterales</taxon>
        <taxon>Enterobacteriaceae</taxon>
        <taxon>Salmonella</taxon>
    </lineage>
</organism>
<gene>
    <name evidence="1" type="ORF">A670_04548</name>
</gene>
<dbReference type="HOGENOM" id="CLU_3066003_0_0_6"/>
<reference evidence="1 2" key="1">
    <citation type="submission" date="2013-02" db="EMBL/GenBank/DDBJ databases">
        <authorList>
            <person name="McClelland M."/>
            <person name="Porwollik S."/>
            <person name="Desai P."/>
            <person name="Cheng P."/>
            <person name="Wollam A."/>
            <person name="Pepin K."/>
            <person name="Bhonagiri V."/>
            <person name="Fulton L."/>
            <person name="Fulton R."/>
            <person name="Delehaunty K."/>
            <person name="Fronick C."/>
            <person name="Godfrey J."/>
            <person name="Waligorski J."/>
            <person name="Appelbaum E."/>
            <person name="Tomlinson C."/>
            <person name="Warren W."/>
            <person name="Sodergren E."/>
            <person name="Weinstock G."/>
            <person name="Wilson R.K."/>
        </authorList>
    </citation>
    <scope>NUCLEOTIDE SEQUENCE [LARGE SCALE GENOMIC DNA]</scope>
    <source>
        <strain evidence="1 2">UC16</strain>
    </source>
</reference>
<dbReference type="Proteomes" id="UP000013259">
    <property type="component" value="Unassembled WGS sequence"/>
</dbReference>
<proteinExistence type="predicted"/>
<accession>M7RWV9</accession>
<evidence type="ECO:0000313" key="1">
    <source>
        <dbReference type="EMBL" id="EMR50271.1"/>
    </source>
</evidence>
<comment type="caution">
    <text evidence="1">The sequence shown here is derived from an EMBL/GenBank/DDBJ whole genome shotgun (WGS) entry which is preliminary data.</text>
</comment>
<evidence type="ECO:0000313" key="2">
    <source>
        <dbReference type="Proteomes" id="UP000013259"/>
    </source>
</evidence>